<keyword evidence="1" id="KW-0812">Transmembrane</keyword>
<reference evidence="2 3" key="2">
    <citation type="submission" date="2018-06" db="EMBL/GenBank/DDBJ databases">
        <title>Metagenomic assembly of (sub)arctic Cyanobacteria and their associated microbiome from non-axenic cultures.</title>
        <authorList>
            <person name="Baurain D."/>
        </authorList>
    </citation>
    <scope>NUCLEOTIDE SEQUENCE [LARGE SCALE GENOMIC DNA]</scope>
    <source>
        <strain evidence="2">ULC041bin1</strain>
    </source>
</reference>
<evidence type="ECO:0000256" key="1">
    <source>
        <dbReference type="SAM" id="Phobius"/>
    </source>
</evidence>
<dbReference type="InterPro" id="IPR022051">
    <property type="entry name" value="DUF3611"/>
</dbReference>
<dbReference type="AlphaFoldDB" id="A0A2W4XR11"/>
<reference evidence="3" key="1">
    <citation type="submission" date="2018-04" db="EMBL/GenBank/DDBJ databases">
        <authorList>
            <person name="Cornet L."/>
        </authorList>
    </citation>
    <scope>NUCLEOTIDE SEQUENCE [LARGE SCALE GENOMIC DNA]</scope>
</reference>
<dbReference type="Proteomes" id="UP000249081">
    <property type="component" value="Unassembled WGS sequence"/>
</dbReference>
<keyword evidence="1" id="KW-1133">Transmembrane helix</keyword>
<sequence length="194" mass="20727">MTTDFDYALPPAVRRIASSFRVVGWVSFWVQVVLAAISSLVLLFASINLGARSGTGGGNPGTGIGLLLASLGLGAVYLSAFWAFRYTRLSRRLRSRDTAKRPSPKDAIQALRLGTVISMVGMLITLFGSQALIGSLLGKALAQPQGGTVFVPGNINQYVEAFDIFVVQANTNTLLAHFVSLAATLWLLRTVNRA</sequence>
<keyword evidence="1" id="KW-0472">Membrane</keyword>
<proteinExistence type="predicted"/>
<dbReference type="PANTHER" id="PTHR34548">
    <property type="entry name" value="PROTEIN TIC 21, CHLOROPLASTIC"/>
    <property type="match status" value="1"/>
</dbReference>
<feature type="transmembrane region" description="Helical" evidence="1">
    <location>
        <begin position="110"/>
        <end position="133"/>
    </location>
</feature>
<protein>
    <recommendedName>
        <fullName evidence="4">DUF3611 domain-containing protein</fullName>
    </recommendedName>
</protein>
<dbReference type="EMBL" id="QBMN01000129">
    <property type="protein sequence ID" value="PZO37045.1"/>
    <property type="molecule type" value="Genomic_DNA"/>
</dbReference>
<dbReference type="Pfam" id="PF12263">
    <property type="entry name" value="DUF3611"/>
    <property type="match status" value="1"/>
</dbReference>
<dbReference type="PANTHER" id="PTHR34548:SF2">
    <property type="entry name" value="PROTEIN TIC 21, CHLOROPLASTIC"/>
    <property type="match status" value="1"/>
</dbReference>
<name>A0A2W4XR11_9CYAN</name>
<evidence type="ECO:0000313" key="2">
    <source>
        <dbReference type="EMBL" id="PZO37045.1"/>
    </source>
</evidence>
<comment type="caution">
    <text evidence="2">The sequence shown here is derived from an EMBL/GenBank/DDBJ whole genome shotgun (WGS) entry which is preliminary data.</text>
</comment>
<evidence type="ECO:0000313" key="3">
    <source>
        <dbReference type="Proteomes" id="UP000249081"/>
    </source>
</evidence>
<organism evidence="2 3">
    <name type="scientific">Shackletoniella antarctica</name>
    <dbReference type="NCBI Taxonomy" id="268115"/>
    <lineage>
        <taxon>Bacteria</taxon>
        <taxon>Bacillati</taxon>
        <taxon>Cyanobacteriota</taxon>
        <taxon>Cyanophyceae</taxon>
        <taxon>Oculatellales</taxon>
        <taxon>Oculatellaceae</taxon>
        <taxon>Shackletoniella</taxon>
    </lineage>
</organism>
<gene>
    <name evidence="2" type="ORF">DCF17_16460</name>
</gene>
<evidence type="ECO:0008006" key="4">
    <source>
        <dbReference type="Google" id="ProtNLM"/>
    </source>
</evidence>
<accession>A0A2W4XR11</accession>
<feature type="transmembrane region" description="Helical" evidence="1">
    <location>
        <begin position="22"/>
        <end position="44"/>
    </location>
</feature>
<feature type="transmembrane region" description="Helical" evidence="1">
    <location>
        <begin position="64"/>
        <end position="84"/>
    </location>
</feature>
<feature type="transmembrane region" description="Helical" evidence="1">
    <location>
        <begin position="174"/>
        <end position="191"/>
    </location>
</feature>